<dbReference type="RefSeq" id="WP_038680260.1">
    <property type="nucleotide sequence ID" value="NZ_CP007514.1"/>
</dbReference>
<reference evidence="6 8" key="1">
    <citation type="submission" date="2014-03" db="EMBL/GenBank/DDBJ databases">
        <title>Complete genome sequence of the Radio-Resistant Rubrobacter radiotolerans RSPS-4.</title>
        <authorList>
            <person name="Egas C.C."/>
            <person name="Barroso C.C."/>
            <person name="Froufe H.J.C."/>
            <person name="Pacheco J.J."/>
            <person name="Albuquerque L.L."/>
            <person name="da Costa M.M.S."/>
        </authorList>
    </citation>
    <scope>NUCLEOTIDE SEQUENCE [LARGE SCALE GENOMIC DNA]</scope>
    <source>
        <strain evidence="6 8">RSPS-4</strain>
    </source>
</reference>
<dbReference type="GO" id="GO:0016491">
    <property type="term" value="F:oxidoreductase activity"/>
    <property type="evidence" value="ECO:0007669"/>
    <property type="project" value="UniProtKB-KW"/>
</dbReference>
<keyword evidence="8" id="KW-1185">Reference proteome</keyword>
<dbReference type="PANTHER" id="PTHR43563:SF14">
    <property type="entry name" value="AMINE OXIDASE"/>
    <property type="match status" value="1"/>
</dbReference>
<evidence type="ECO:0000259" key="5">
    <source>
        <dbReference type="Pfam" id="PF01593"/>
    </source>
</evidence>
<protein>
    <submittedName>
        <fullName evidence="7">FAD-dependent oxidoreductase</fullName>
    </submittedName>
    <submittedName>
        <fullName evidence="6">Monoamine oxidase</fullName>
    </submittedName>
</protein>
<evidence type="ECO:0000313" key="8">
    <source>
        <dbReference type="Proteomes" id="UP000025229"/>
    </source>
</evidence>
<comment type="similarity">
    <text evidence="2">Belongs to the flavin monoamine oxidase family.</text>
</comment>
<sequence>MQAKAQAVAASGVPDRTDPVADVLVIGAGLSGLSAARDLARAGLSVTVLEARDRVGGRTQVREVEGVVLDLGGEWVDAAHEELVSLAGELGLELVPVGAKKSGGRWHVRGETTDAMPLSGPDERVYGRMNEMLLDLGGEGAEGFLKHAPRERDTDTSVREWLAREGMSEAGLHVIETLLASCGSTVPLERMSLYAYAHKVATRGGPGKGNELRVRGGAGLLAERLAGELGERISLLSPVVEVRQERDGVVVRCATEDGYATHRGRRLVLAAPPPVWRSIRFRPELPLPLRKMSRRATFGVVRKMHFVFDEPVGPVPFTVSDTLLGYCGASQAAWPEGEAAGIVSFCGGEALLPELGRPERDRLERGVRTLRKLYSVPEPVAVVERNWSGDVWSGGSYMILAPGDLATFGSSMGSVFGRVHLAGAEGFAPAPSFMNSAVLSGRRAAAEILTALDEERRRET</sequence>
<dbReference type="InterPro" id="IPR002937">
    <property type="entry name" value="Amino_oxidase"/>
</dbReference>
<dbReference type="STRING" id="42256.RradSPS_0339"/>
<dbReference type="EMBL" id="JAWXXX010000001">
    <property type="protein sequence ID" value="MDX5893036.1"/>
    <property type="molecule type" value="Genomic_DNA"/>
</dbReference>
<dbReference type="Proteomes" id="UP001281130">
    <property type="component" value="Unassembled WGS sequence"/>
</dbReference>
<dbReference type="EMBL" id="CP007514">
    <property type="protein sequence ID" value="AHY45622.1"/>
    <property type="molecule type" value="Genomic_DNA"/>
</dbReference>
<dbReference type="AlphaFoldDB" id="A0A023WZJ2"/>
<feature type="binding site" evidence="4">
    <location>
        <position position="345"/>
    </location>
    <ligand>
        <name>substrate</name>
    </ligand>
</feature>
<dbReference type="PANTHER" id="PTHR43563">
    <property type="entry name" value="AMINE OXIDASE"/>
    <property type="match status" value="1"/>
</dbReference>
<dbReference type="Gene3D" id="3.50.50.60">
    <property type="entry name" value="FAD/NAD(P)-binding domain"/>
    <property type="match status" value="1"/>
</dbReference>
<evidence type="ECO:0000256" key="1">
    <source>
        <dbReference type="ARBA" id="ARBA00001974"/>
    </source>
</evidence>
<dbReference type="InterPro" id="IPR050703">
    <property type="entry name" value="Flavin_MAO"/>
</dbReference>
<evidence type="ECO:0000313" key="6">
    <source>
        <dbReference type="EMBL" id="AHY45622.1"/>
    </source>
</evidence>
<dbReference type="InterPro" id="IPR001613">
    <property type="entry name" value="Flavin_amine_oxidase"/>
</dbReference>
<dbReference type="InterPro" id="IPR036188">
    <property type="entry name" value="FAD/NAD-bd_sf"/>
</dbReference>
<feature type="binding site" evidence="4">
    <location>
        <position position="425"/>
    </location>
    <ligand>
        <name>FAD</name>
        <dbReference type="ChEBI" id="CHEBI:57692"/>
    </ligand>
</feature>
<evidence type="ECO:0000256" key="3">
    <source>
        <dbReference type="ARBA" id="ARBA00023002"/>
    </source>
</evidence>
<evidence type="ECO:0000313" key="7">
    <source>
        <dbReference type="EMBL" id="MDX5893036.1"/>
    </source>
</evidence>
<dbReference type="Proteomes" id="UP000025229">
    <property type="component" value="Chromosome"/>
</dbReference>
<dbReference type="HOGENOM" id="CLU_004498_0_4_11"/>
<feature type="binding site" evidence="4">
    <location>
        <position position="239"/>
    </location>
    <ligand>
        <name>FAD</name>
        <dbReference type="ChEBI" id="CHEBI:57692"/>
    </ligand>
</feature>
<reference evidence="7" key="2">
    <citation type="submission" date="2023-11" db="EMBL/GenBank/DDBJ databases">
        <title>MicrobeMod: A computational toolkit for identifying prokaryotic methylation and restriction-modification with nanopore sequencing.</title>
        <authorList>
            <person name="Crits-Christoph A."/>
            <person name="Kang S.C."/>
            <person name="Lee H."/>
            <person name="Ostrov N."/>
        </authorList>
    </citation>
    <scope>NUCLEOTIDE SEQUENCE</scope>
    <source>
        <strain evidence="7">ATCC 51242</strain>
    </source>
</reference>
<evidence type="ECO:0000256" key="2">
    <source>
        <dbReference type="ARBA" id="ARBA00005995"/>
    </source>
</evidence>
<comment type="cofactor">
    <cofactor evidence="1">
        <name>FAD</name>
        <dbReference type="ChEBI" id="CHEBI:57692"/>
    </cofactor>
</comment>
<dbReference type="eggNOG" id="COG1231">
    <property type="taxonomic scope" value="Bacteria"/>
</dbReference>
<gene>
    <name evidence="6" type="ORF">RradSPS_0339</name>
    <name evidence="7" type="ORF">SIL72_03225</name>
</gene>
<organism evidence="6 8">
    <name type="scientific">Rubrobacter radiotolerans</name>
    <name type="common">Arthrobacter radiotolerans</name>
    <dbReference type="NCBI Taxonomy" id="42256"/>
    <lineage>
        <taxon>Bacteria</taxon>
        <taxon>Bacillati</taxon>
        <taxon>Actinomycetota</taxon>
        <taxon>Rubrobacteria</taxon>
        <taxon>Rubrobacterales</taxon>
        <taxon>Rubrobacteraceae</taxon>
        <taxon>Rubrobacter</taxon>
    </lineage>
</organism>
<accession>A0A023WZJ2</accession>
<dbReference type="SUPFAM" id="SSF51905">
    <property type="entry name" value="FAD/NAD(P)-binding domain"/>
    <property type="match status" value="1"/>
</dbReference>
<dbReference type="PRINTS" id="PR00757">
    <property type="entry name" value="AMINEOXDASEF"/>
</dbReference>
<feature type="binding site" evidence="4">
    <location>
        <position position="31"/>
    </location>
    <ligand>
        <name>FAD</name>
        <dbReference type="ChEBI" id="CHEBI:57692"/>
    </ligand>
</feature>
<feature type="binding site" evidence="4">
    <location>
        <begin position="50"/>
        <end position="51"/>
    </location>
    <ligand>
        <name>FAD</name>
        <dbReference type="ChEBI" id="CHEBI:57692"/>
    </ligand>
</feature>
<dbReference type="Pfam" id="PF01593">
    <property type="entry name" value="Amino_oxidase"/>
    <property type="match status" value="1"/>
</dbReference>
<name>A0A023WZJ2_RUBRA</name>
<evidence type="ECO:0000256" key="4">
    <source>
        <dbReference type="PIRSR" id="PIRSR601613-1"/>
    </source>
</evidence>
<proteinExistence type="inferred from homology"/>
<feature type="domain" description="Amine oxidase" evidence="5">
    <location>
        <begin position="30"/>
        <end position="449"/>
    </location>
</feature>
<dbReference type="KEGG" id="rrd:RradSPS_0339"/>
<dbReference type="OrthoDB" id="337830at2"/>
<dbReference type="SUPFAM" id="SSF54373">
    <property type="entry name" value="FAD-linked reductases, C-terminal domain"/>
    <property type="match status" value="1"/>
</dbReference>
<keyword evidence="3" id="KW-0560">Oxidoreductase</keyword>